<dbReference type="OrthoDB" id="306109at2759"/>
<dbReference type="AlphaFoldDB" id="A0A8S1Q2R7"/>
<proteinExistence type="predicted"/>
<feature type="compositionally biased region" description="Acidic residues" evidence="1">
    <location>
        <begin position="438"/>
        <end position="450"/>
    </location>
</feature>
<evidence type="ECO:0000313" key="2">
    <source>
        <dbReference type="EMBL" id="CAD8108968.1"/>
    </source>
</evidence>
<name>A0A8S1Q2R7_9CILI</name>
<accession>A0A8S1Q2R7</accession>
<feature type="region of interest" description="Disordered" evidence="1">
    <location>
        <begin position="276"/>
        <end position="336"/>
    </location>
</feature>
<keyword evidence="3" id="KW-1185">Reference proteome</keyword>
<evidence type="ECO:0000313" key="3">
    <source>
        <dbReference type="Proteomes" id="UP000692954"/>
    </source>
</evidence>
<feature type="region of interest" description="Disordered" evidence="1">
    <location>
        <begin position="408"/>
        <end position="450"/>
    </location>
</feature>
<reference evidence="2" key="1">
    <citation type="submission" date="2021-01" db="EMBL/GenBank/DDBJ databases">
        <authorList>
            <consortium name="Genoscope - CEA"/>
            <person name="William W."/>
        </authorList>
    </citation>
    <scope>NUCLEOTIDE SEQUENCE</scope>
</reference>
<sequence length="513" mass="59747">MRVQATSFKLPALKLQPKDSYQCLSYGDNNLSNSSMIKHQSSPLRNYDPSPIKKRVRGMTIAIYNSQEKLKTADYRNGGEFITQIQQTNQSTSVVNTFRRYRSKLRQLMQPQKEEGVNSRDPRVYSFKDPSATIRLDRLNNDRKDQQIQDKVKNLVGKVKLLFSSQQFYKEPLQQDTFQVKLVKLKDEYDCLYQDFNDYYIQNNKLDKQVLQLLNHMDIIKTLLKPKQPIKIKKYQSQQTELIQPEQQSPIVEAQEIVEETPQQSIIVEHSEFCPQEPHNQTIHEPKEPSVFTPLTSKQFNDDPSISDLENDQSNKINIPKKKKQKNKNSPQKSQKTIIAQQSVLDLNAIEDQKVQSQQILSQPKMNQSFNPQNNQFLSINYNDIPDTTQPEQNSLLIEKPALKRTISNLGSTSKRRNTVLESKEGQKKQKKVGAISEQDDSNQEEDEQENILNEGQIESNDEQQHNKMKNLDLNLIDMLIVSQNIYQYPFYQNWEYHTVEIIKGTIFGQYDL</sequence>
<organism evidence="2 3">
    <name type="scientific">Paramecium sonneborni</name>
    <dbReference type="NCBI Taxonomy" id="65129"/>
    <lineage>
        <taxon>Eukaryota</taxon>
        <taxon>Sar</taxon>
        <taxon>Alveolata</taxon>
        <taxon>Ciliophora</taxon>
        <taxon>Intramacronucleata</taxon>
        <taxon>Oligohymenophorea</taxon>
        <taxon>Peniculida</taxon>
        <taxon>Parameciidae</taxon>
        <taxon>Paramecium</taxon>
    </lineage>
</organism>
<dbReference type="Proteomes" id="UP000692954">
    <property type="component" value="Unassembled WGS sequence"/>
</dbReference>
<gene>
    <name evidence="2" type="ORF">PSON_ATCC_30995.1.T0920169</name>
</gene>
<comment type="caution">
    <text evidence="2">The sequence shown here is derived from an EMBL/GenBank/DDBJ whole genome shotgun (WGS) entry which is preliminary data.</text>
</comment>
<feature type="compositionally biased region" description="Polar residues" evidence="1">
    <location>
        <begin position="293"/>
        <end position="304"/>
    </location>
</feature>
<evidence type="ECO:0000256" key="1">
    <source>
        <dbReference type="SAM" id="MobiDB-lite"/>
    </source>
</evidence>
<dbReference type="EMBL" id="CAJJDN010000092">
    <property type="protein sequence ID" value="CAD8108968.1"/>
    <property type="molecule type" value="Genomic_DNA"/>
</dbReference>
<protein>
    <submittedName>
        <fullName evidence="2">Uncharacterized protein</fullName>
    </submittedName>
</protein>